<evidence type="ECO:0000313" key="6">
    <source>
        <dbReference type="Proteomes" id="UP000320216"/>
    </source>
</evidence>
<dbReference type="PANTHER" id="PTHR30146:SF109">
    <property type="entry name" value="HTH-TYPE TRANSCRIPTIONAL REGULATOR GALS"/>
    <property type="match status" value="1"/>
</dbReference>
<dbReference type="SMART" id="SM00354">
    <property type="entry name" value="HTH_LACI"/>
    <property type="match status" value="1"/>
</dbReference>
<dbReference type="InterPro" id="IPR028082">
    <property type="entry name" value="Peripla_BP_I"/>
</dbReference>
<keyword evidence="2" id="KW-0238">DNA-binding</keyword>
<dbReference type="CDD" id="cd06267">
    <property type="entry name" value="PBP1_LacI_sugar_binding-like"/>
    <property type="match status" value="1"/>
</dbReference>
<dbReference type="SUPFAM" id="SSF47413">
    <property type="entry name" value="lambda repressor-like DNA-binding domains"/>
    <property type="match status" value="1"/>
</dbReference>
<dbReference type="Gene3D" id="3.40.50.2300">
    <property type="match status" value="2"/>
</dbReference>
<sequence length="337" mass="34882">MTRSQIPATKPPRISDVAARAGVSLSTVSRVLNGSTTVDSAMADRVHEAALALGYAASPLARSLVLGATQTIAVVVPDLGNPVFQAVLRGLTSTASRAGYHVLVADSFESADEEPELAMAARRRCDGIVLCAPRMSDETLARLLPALRPAVLVNRSSDAAPSVSVDYRSGILQLLAHLTELGHRTISYVSGASAAESDAARRAGIRAFVDDHPEVTVREVPGGVDFAAGHGAADGVQASEATAVLAFNDLVAMGLLSALSERGVRVPQDVSVTGFDDIPFAAYTTPPLTTASVPVEALGTQAADRLLALLAGRAPDEDVSFEPVITVRGSTGDALQR</sequence>
<dbReference type="CDD" id="cd01392">
    <property type="entry name" value="HTH_LacI"/>
    <property type="match status" value="1"/>
</dbReference>
<dbReference type="AlphaFoldDB" id="A0A5B8M6H5"/>
<dbReference type="PRINTS" id="PR00036">
    <property type="entry name" value="HTHLACI"/>
</dbReference>
<feature type="domain" description="HTH lacI-type" evidence="4">
    <location>
        <begin position="12"/>
        <end position="66"/>
    </location>
</feature>
<dbReference type="SUPFAM" id="SSF53822">
    <property type="entry name" value="Periplasmic binding protein-like I"/>
    <property type="match status" value="1"/>
</dbReference>
<protein>
    <submittedName>
        <fullName evidence="5">LacI family transcriptional regulator</fullName>
    </submittedName>
</protein>
<evidence type="ECO:0000313" key="5">
    <source>
        <dbReference type="EMBL" id="QDZ15719.1"/>
    </source>
</evidence>
<dbReference type="GO" id="GO:0003700">
    <property type="term" value="F:DNA-binding transcription factor activity"/>
    <property type="evidence" value="ECO:0007669"/>
    <property type="project" value="TreeGrafter"/>
</dbReference>
<dbReference type="OrthoDB" id="3258243at2"/>
<evidence type="ECO:0000256" key="3">
    <source>
        <dbReference type="ARBA" id="ARBA00023163"/>
    </source>
</evidence>
<dbReference type="Pfam" id="PF00356">
    <property type="entry name" value="LacI"/>
    <property type="match status" value="1"/>
</dbReference>
<dbReference type="PANTHER" id="PTHR30146">
    <property type="entry name" value="LACI-RELATED TRANSCRIPTIONAL REPRESSOR"/>
    <property type="match status" value="1"/>
</dbReference>
<dbReference type="Gene3D" id="1.10.260.40">
    <property type="entry name" value="lambda repressor-like DNA-binding domains"/>
    <property type="match status" value="1"/>
</dbReference>
<reference evidence="5 6" key="1">
    <citation type="submission" date="2019-07" db="EMBL/GenBank/DDBJ databases">
        <title>Full genome sequence of Humibacter sp. WJ7-1.</title>
        <authorList>
            <person name="Im W.-T."/>
        </authorList>
    </citation>
    <scope>NUCLEOTIDE SEQUENCE [LARGE SCALE GENOMIC DNA]</scope>
    <source>
        <strain evidence="5 6">WJ7-1</strain>
    </source>
</reference>
<accession>A0A5B8M6H5</accession>
<evidence type="ECO:0000256" key="2">
    <source>
        <dbReference type="ARBA" id="ARBA00023125"/>
    </source>
</evidence>
<keyword evidence="6" id="KW-1185">Reference proteome</keyword>
<dbReference type="EMBL" id="CP042305">
    <property type="protein sequence ID" value="QDZ15719.1"/>
    <property type="molecule type" value="Genomic_DNA"/>
</dbReference>
<dbReference type="PROSITE" id="PS50932">
    <property type="entry name" value="HTH_LACI_2"/>
    <property type="match status" value="1"/>
</dbReference>
<dbReference type="PROSITE" id="PS00356">
    <property type="entry name" value="HTH_LACI_1"/>
    <property type="match status" value="1"/>
</dbReference>
<evidence type="ECO:0000259" key="4">
    <source>
        <dbReference type="PROSITE" id="PS50932"/>
    </source>
</evidence>
<dbReference type="InterPro" id="IPR000843">
    <property type="entry name" value="HTH_LacI"/>
</dbReference>
<dbReference type="Pfam" id="PF13377">
    <property type="entry name" value="Peripla_BP_3"/>
    <property type="match status" value="1"/>
</dbReference>
<keyword evidence="3" id="KW-0804">Transcription</keyword>
<dbReference type="KEGG" id="huw:FPZ11_13995"/>
<organism evidence="5 6">
    <name type="scientific">Humibacter ginsenosidimutans</name>
    <dbReference type="NCBI Taxonomy" id="2599293"/>
    <lineage>
        <taxon>Bacteria</taxon>
        <taxon>Bacillati</taxon>
        <taxon>Actinomycetota</taxon>
        <taxon>Actinomycetes</taxon>
        <taxon>Micrococcales</taxon>
        <taxon>Microbacteriaceae</taxon>
        <taxon>Humibacter</taxon>
    </lineage>
</organism>
<proteinExistence type="predicted"/>
<dbReference type="RefSeq" id="WP_146321753.1">
    <property type="nucleotide sequence ID" value="NZ_CP042305.1"/>
</dbReference>
<dbReference type="Proteomes" id="UP000320216">
    <property type="component" value="Chromosome"/>
</dbReference>
<dbReference type="InterPro" id="IPR010982">
    <property type="entry name" value="Lambda_DNA-bd_dom_sf"/>
</dbReference>
<dbReference type="GO" id="GO:0000976">
    <property type="term" value="F:transcription cis-regulatory region binding"/>
    <property type="evidence" value="ECO:0007669"/>
    <property type="project" value="TreeGrafter"/>
</dbReference>
<evidence type="ECO:0000256" key="1">
    <source>
        <dbReference type="ARBA" id="ARBA00023015"/>
    </source>
</evidence>
<keyword evidence="1" id="KW-0805">Transcription regulation</keyword>
<dbReference type="InterPro" id="IPR046335">
    <property type="entry name" value="LacI/GalR-like_sensor"/>
</dbReference>
<gene>
    <name evidence="5" type="ORF">FPZ11_13995</name>
</gene>
<name>A0A5B8M6H5_9MICO</name>